<protein>
    <submittedName>
        <fullName evidence="4">Uncharacterized protein</fullName>
    </submittedName>
</protein>
<dbReference type="EMBL" id="JRMP02000021">
    <property type="protein sequence ID" value="TLD92335.1"/>
    <property type="molecule type" value="Genomic_DNA"/>
</dbReference>
<name>A0A347W5W3_9HELI</name>
<dbReference type="AlphaFoldDB" id="A0A347W5W3"/>
<feature type="region of interest" description="Disordered" evidence="1">
    <location>
        <begin position="127"/>
        <end position="167"/>
    </location>
</feature>
<dbReference type="Proteomes" id="UP000477070">
    <property type="component" value="Unassembled WGS sequence"/>
</dbReference>
<dbReference type="Proteomes" id="UP000029714">
    <property type="component" value="Unassembled WGS sequence"/>
</dbReference>
<evidence type="ECO:0000256" key="1">
    <source>
        <dbReference type="SAM" id="MobiDB-lite"/>
    </source>
</evidence>
<organism evidence="4 5">
    <name type="scientific">Helicobacter saguini</name>
    <dbReference type="NCBI Taxonomy" id="1548018"/>
    <lineage>
        <taxon>Bacteria</taxon>
        <taxon>Pseudomonadati</taxon>
        <taxon>Campylobacterota</taxon>
        <taxon>Epsilonproteobacteria</taxon>
        <taxon>Campylobacterales</taxon>
        <taxon>Helicobacteraceae</taxon>
        <taxon>Helicobacter</taxon>
    </lineage>
</organism>
<dbReference type="EMBL" id="QBIU01000002">
    <property type="protein sequence ID" value="MWV70469.1"/>
    <property type="molecule type" value="Genomic_DNA"/>
</dbReference>
<evidence type="ECO:0000313" key="5">
    <source>
        <dbReference type="Proteomes" id="UP000029714"/>
    </source>
</evidence>
<dbReference type="OrthoDB" id="5325432at2"/>
<evidence type="ECO:0000313" key="3">
    <source>
        <dbReference type="EMBL" id="MWV70469.1"/>
    </source>
</evidence>
<keyword evidence="2" id="KW-0472">Membrane</keyword>
<evidence type="ECO:0000313" key="4">
    <source>
        <dbReference type="EMBL" id="TLD92335.1"/>
    </source>
</evidence>
<proteinExistence type="predicted"/>
<reference evidence="3 6" key="4">
    <citation type="submission" date="2019-12" db="EMBL/GenBank/DDBJ databases">
        <title>Multi-Generational Helicobacter saguini Isolates.</title>
        <authorList>
            <person name="Mannion A."/>
            <person name="Shen Z."/>
            <person name="Fox J.G."/>
        </authorList>
    </citation>
    <scope>NUCLEOTIDE SEQUENCE [LARGE SCALE GENOMIC DNA]</scope>
    <source>
        <strain evidence="3">16-048</strain>
        <strain evidence="6">16-048 (F4)</strain>
    </source>
</reference>
<keyword evidence="2" id="KW-0812">Transmembrane</keyword>
<accession>A0A347W5W3</accession>
<gene>
    <name evidence="3" type="ORF">DCO61_10805</name>
    <name evidence="4" type="ORF">LS64_010445</name>
</gene>
<evidence type="ECO:0000313" key="6">
    <source>
        <dbReference type="Proteomes" id="UP000477070"/>
    </source>
</evidence>
<comment type="caution">
    <text evidence="4">The sequence shown here is derived from an EMBL/GenBank/DDBJ whole genome shotgun (WGS) entry which is preliminary data.</text>
</comment>
<reference evidence="4" key="3">
    <citation type="submission" date="2018-04" db="EMBL/GenBank/DDBJ databases">
        <authorList>
            <person name="Sheh A."/>
            <person name="Shen Z."/>
            <person name="Mannion A.J."/>
            <person name="Fox J.G."/>
        </authorList>
    </citation>
    <scope>NUCLEOTIDE SEQUENCE</scope>
    <source>
        <strain evidence="4">MIT 97-6194</strain>
    </source>
</reference>
<feature type="transmembrane region" description="Helical" evidence="2">
    <location>
        <begin position="278"/>
        <end position="299"/>
    </location>
</feature>
<reference evidence="4 5" key="1">
    <citation type="journal article" date="2014" name="Genome Announc.">
        <title>Draft genome sequences of eight enterohepatic helicobacter species isolated from both laboratory and wild rodents.</title>
        <authorList>
            <person name="Sheh A."/>
            <person name="Shen Z."/>
            <person name="Fox J.G."/>
        </authorList>
    </citation>
    <scope>NUCLEOTIDE SEQUENCE [LARGE SCALE GENOMIC DNA]</scope>
    <source>
        <strain evidence="4 5">MIT 97-6194</strain>
    </source>
</reference>
<feature type="compositionally biased region" description="Polar residues" evidence="1">
    <location>
        <begin position="156"/>
        <end position="165"/>
    </location>
</feature>
<keyword evidence="2" id="KW-1133">Transmembrane helix</keyword>
<keyword evidence="5" id="KW-1185">Reference proteome</keyword>
<dbReference type="RefSeq" id="WP_034571374.1">
    <property type="nucleotide sequence ID" value="NZ_JRMP02000021.1"/>
</dbReference>
<feature type="compositionally biased region" description="Low complexity" evidence="1">
    <location>
        <begin position="137"/>
        <end position="149"/>
    </location>
</feature>
<reference evidence="4 5" key="2">
    <citation type="journal article" date="2016" name="Infect. Immun.">
        <title>Helicobacter saguini, a Novel Helicobacter Isolated from Cotton-Top Tamarins with Ulcerative Colitis, Has Proinflammatory Properties and Induces Typhlocolitis and Dysplasia in Gnotobiotic IL-10-/- Mice.</title>
        <authorList>
            <person name="Shen Z."/>
            <person name="Mannion A."/>
            <person name="Whary M.T."/>
            <person name="Muthupalani S."/>
            <person name="Sheh A."/>
            <person name="Feng Y."/>
            <person name="Gong G."/>
            <person name="Vandamme P."/>
            <person name="Holcombe H.R."/>
            <person name="Paster B.J."/>
            <person name="Fox J.G."/>
        </authorList>
    </citation>
    <scope>NUCLEOTIDE SEQUENCE [LARGE SCALE GENOMIC DNA]</scope>
    <source>
        <strain evidence="4 5">MIT 97-6194</strain>
    </source>
</reference>
<sequence>MKFVIFLLFSFIFLNGEDSVNSNIESKNIESKSLDSKRIESNDEKSRFLSGDINLLSKDAIFSVNNVSAPLFEKTNFKLFIHIIKEPSLENANFYGREISQNSNMESNIESKNTESNLQNLAKDSKENIESNPQNAIKDSTQITQSTTQDSKKNIESNTQDSIKQTKSRKEIIQDYEKEFTSHIRGEYAVIFLFFDDSYIDIKSNASFLDSKIIKNLLEDYAYPYLPAEKVGSEKYIDGVNEGLSNVYLATAHTIAGYYKVKLQAPKPMEKPSEATKVVIYIMLGILIVLFVLVSNGFLAKKDKNVTKK</sequence>
<evidence type="ECO:0000256" key="2">
    <source>
        <dbReference type="SAM" id="Phobius"/>
    </source>
</evidence>